<name>A0A1B0C4J8_9MUSC</name>
<proteinExistence type="predicted"/>
<dbReference type="EMBL" id="JXJN01025502">
    <property type="status" value="NOT_ANNOTATED_CDS"/>
    <property type="molecule type" value="Genomic_DNA"/>
</dbReference>
<keyword evidence="1" id="KW-1133">Transmembrane helix</keyword>
<dbReference type="EnsemblMetazoa" id="GPPI048955-RA">
    <property type="protein sequence ID" value="GPPI048955-PA"/>
    <property type="gene ID" value="GPPI048955"/>
</dbReference>
<reference evidence="3" key="1">
    <citation type="submission" date="2015-01" db="EMBL/GenBank/DDBJ databases">
        <authorList>
            <person name="Aksoy S."/>
            <person name="Warren W."/>
            <person name="Wilson R.K."/>
        </authorList>
    </citation>
    <scope>NUCLEOTIDE SEQUENCE [LARGE SCALE GENOMIC DNA]</scope>
    <source>
        <strain evidence="3">IAEA</strain>
    </source>
</reference>
<dbReference type="AlphaFoldDB" id="A0A1B0C4J8"/>
<feature type="transmembrane region" description="Helical" evidence="1">
    <location>
        <begin position="12"/>
        <end position="30"/>
    </location>
</feature>
<dbReference type="VEuPathDB" id="VectorBase:GPPI048955"/>
<dbReference type="Proteomes" id="UP000092460">
    <property type="component" value="Unassembled WGS sequence"/>
</dbReference>
<accession>A0A1B0C4J8</accession>
<evidence type="ECO:0000313" key="2">
    <source>
        <dbReference type="EnsemblMetazoa" id="GPPI048955-PA"/>
    </source>
</evidence>
<organism evidence="2 3">
    <name type="scientific">Glossina palpalis gambiensis</name>
    <dbReference type="NCBI Taxonomy" id="67801"/>
    <lineage>
        <taxon>Eukaryota</taxon>
        <taxon>Metazoa</taxon>
        <taxon>Ecdysozoa</taxon>
        <taxon>Arthropoda</taxon>
        <taxon>Hexapoda</taxon>
        <taxon>Insecta</taxon>
        <taxon>Pterygota</taxon>
        <taxon>Neoptera</taxon>
        <taxon>Endopterygota</taxon>
        <taxon>Diptera</taxon>
        <taxon>Brachycera</taxon>
        <taxon>Muscomorpha</taxon>
        <taxon>Hippoboscoidea</taxon>
        <taxon>Glossinidae</taxon>
        <taxon>Glossina</taxon>
    </lineage>
</organism>
<sequence>MQFEAKRTHLPFILITTLSNLCVNKFVPFIQKIRRRGRATPLQGFLEQIMRKPPRDHFR</sequence>
<keyword evidence="3" id="KW-1185">Reference proteome</keyword>
<evidence type="ECO:0000313" key="3">
    <source>
        <dbReference type="Proteomes" id="UP000092460"/>
    </source>
</evidence>
<keyword evidence="1" id="KW-0812">Transmembrane</keyword>
<reference evidence="2" key="2">
    <citation type="submission" date="2020-05" db="UniProtKB">
        <authorList>
            <consortium name="EnsemblMetazoa"/>
        </authorList>
    </citation>
    <scope>IDENTIFICATION</scope>
    <source>
        <strain evidence="2">IAEA</strain>
    </source>
</reference>
<keyword evidence="1" id="KW-0472">Membrane</keyword>
<protein>
    <submittedName>
        <fullName evidence="2">Uncharacterized protein</fullName>
    </submittedName>
</protein>
<evidence type="ECO:0000256" key="1">
    <source>
        <dbReference type="SAM" id="Phobius"/>
    </source>
</evidence>